<accession>A0A385SN10</accession>
<dbReference type="RefSeq" id="WP_119755637.1">
    <property type="nucleotide sequence ID" value="NZ_CP032382.1"/>
</dbReference>
<dbReference type="Pfam" id="PF20285">
    <property type="entry name" value="CTD9"/>
    <property type="match status" value="1"/>
</dbReference>
<dbReference type="OrthoDB" id="9088658at2"/>
<dbReference type="AlphaFoldDB" id="A0A385SN10"/>
<dbReference type="InterPro" id="IPR046911">
    <property type="entry name" value="ABC-3C_CTD9"/>
</dbReference>
<dbReference type="KEGG" id="chk:D4L85_18205"/>
<sequence>MANEVQITDNVVTGDVIGRDKHVTIHPSAKTTAYLEGLYKKFLEEVKTAEERLFIDDLQHYTSQASGDVLGLEEKLKAGNRGEILWYAKDLKERYHKKLIRTSQFSMVAQKINLHLLTLIRTNYLTEIYPMIVERKEKAIIDNLINEKIVKPLLTELGENCLEFNADHILGMVYYLTGNCHIKWTE</sequence>
<reference evidence="3" key="1">
    <citation type="submission" date="2018-09" db="EMBL/GenBank/DDBJ databases">
        <title>Chryseolinea sp. KIS68-18 isolated from soil.</title>
        <authorList>
            <person name="Weon H.-Y."/>
            <person name="Kwon S.-W."/>
            <person name="Lee S.A."/>
        </authorList>
    </citation>
    <scope>NUCLEOTIDE SEQUENCE [LARGE SCALE GENOMIC DNA]</scope>
    <source>
        <strain evidence="3">KIS68-18</strain>
    </source>
</reference>
<evidence type="ECO:0000313" key="2">
    <source>
        <dbReference type="EMBL" id="AYB32384.1"/>
    </source>
</evidence>
<evidence type="ECO:0000313" key="3">
    <source>
        <dbReference type="Proteomes" id="UP000266183"/>
    </source>
</evidence>
<feature type="domain" description="ABC-three component systems C-terminal" evidence="1">
    <location>
        <begin position="71"/>
        <end position="184"/>
    </location>
</feature>
<name>A0A385SN10_9BACT</name>
<protein>
    <recommendedName>
        <fullName evidence="1">ABC-three component systems C-terminal domain-containing protein</fullName>
    </recommendedName>
</protein>
<proteinExistence type="predicted"/>
<organism evidence="2 3">
    <name type="scientific">Chryseolinea soli</name>
    <dbReference type="NCBI Taxonomy" id="2321403"/>
    <lineage>
        <taxon>Bacteria</taxon>
        <taxon>Pseudomonadati</taxon>
        <taxon>Bacteroidota</taxon>
        <taxon>Cytophagia</taxon>
        <taxon>Cytophagales</taxon>
        <taxon>Fulvivirgaceae</taxon>
        <taxon>Chryseolinea</taxon>
    </lineage>
</organism>
<dbReference type="EMBL" id="CP032382">
    <property type="protein sequence ID" value="AYB32384.1"/>
    <property type="molecule type" value="Genomic_DNA"/>
</dbReference>
<keyword evidence="3" id="KW-1185">Reference proteome</keyword>
<dbReference type="Proteomes" id="UP000266183">
    <property type="component" value="Chromosome"/>
</dbReference>
<evidence type="ECO:0000259" key="1">
    <source>
        <dbReference type="Pfam" id="PF20285"/>
    </source>
</evidence>
<gene>
    <name evidence="2" type="ORF">D4L85_18205</name>
</gene>